<evidence type="ECO:0000313" key="4">
    <source>
        <dbReference type="EMBL" id="HIR39446.1"/>
    </source>
</evidence>
<proteinExistence type="predicted"/>
<comment type="caution">
    <text evidence="4">The sequence shown here is derived from an EMBL/GenBank/DDBJ whole genome shotgun (WGS) entry which is preliminary data.</text>
</comment>
<reference evidence="4" key="2">
    <citation type="journal article" date="2021" name="PeerJ">
        <title>Extensive microbial diversity within the chicken gut microbiome revealed by metagenomics and culture.</title>
        <authorList>
            <person name="Gilroy R."/>
            <person name="Ravi A."/>
            <person name="Getino M."/>
            <person name="Pursley I."/>
            <person name="Horton D.L."/>
            <person name="Alikhan N.F."/>
            <person name="Baker D."/>
            <person name="Gharbi K."/>
            <person name="Hall N."/>
            <person name="Watson M."/>
            <person name="Adriaenssens E.M."/>
            <person name="Foster-Nyarko E."/>
            <person name="Jarju S."/>
            <person name="Secka A."/>
            <person name="Antonio M."/>
            <person name="Oren A."/>
            <person name="Chaudhuri R.R."/>
            <person name="La Ragione R."/>
            <person name="Hildebrand F."/>
            <person name="Pallen M.J."/>
        </authorList>
    </citation>
    <scope>NUCLEOTIDE SEQUENCE</scope>
    <source>
        <strain evidence="4">ChiW25-3613</strain>
    </source>
</reference>
<dbReference type="Pfam" id="PF19568">
    <property type="entry name" value="Spore_III_AA"/>
    <property type="match status" value="1"/>
</dbReference>
<dbReference type="InterPro" id="IPR027417">
    <property type="entry name" value="P-loop_NTPase"/>
</dbReference>
<reference evidence="4" key="1">
    <citation type="submission" date="2020-10" db="EMBL/GenBank/DDBJ databases">
        <authorList>
            <person name="Gilroy R."/>
        </authorList>
    </citation>
    <scope>NUCLEOTIDE SEQUENCE</scope>
    <source>
        <strain evidence="4">ChiW25-3613</strain>
    </source>
</reference>
<evidence type="ECO:0000313" key="5">
    <source>
        <dbReference type="Proteomes" id="UP000824179"/>
    </source>
</evidence>
<evidence type="ECO:0000259" key="3">
    <source>
        <dbReference type="Pfam" id="PF19568"/>
    </source>
</evidence>
<dbReference type="PANTHER" id="PTHR20953">
    <property type="entry name" value="KINASE-RELATED"/>
    <property type="match status" value="1"/>
</dbReference>
<dbReference type="AlphaFoldDB" id="A0A9D1AHV5"/>
<name>A0A9D1AHV5_9FIRM</name>
<dbReference type="PANTHER" id="PTHR20953:SF3">
    <property type="entry name" value="P-LOOP CONTAINING NUCLEOSIDE TRIPHOSPHATE HYDROLASES SUPERFAMILY PROTEIN"/>
    <property type="match status" value="1"/>
</dbReference>
<dbReference type="Gene3D" id="3.40.50.300">
    <property type="entry name" value="P-loop containing nucleotide triphosphate hydrolases"/>
    <property type="match status" value="1"/>
</dbReference>
<keyword evidence="2" id="KW-0067">ATP-binding</keyword>
<gene>
    <name evidence="4" type="ORF">IAB90_03590</name>
</gene>
<accession>A0A9D1AHV5</accession>
<feature type="domain" description="Stage III sporulation protein AA AAA+ ATPase" evidence="3">
    <location>
        <begin position="16"/>
        <end position="253"/>
    </location>
</feature>
<dbReference type="InterPro" id="IPR045735">
    <property type="entry name" value="Spore_III_AA_AAA+_ATPase"/>
</dbReference>
<evidence type="ECO:0000256" key="1">
    <source>
        <dbReference type="ARBA" id="ARBA00022741"/>
    </source>
</evidence>
<protein>
    <recommendedName>
        <fullName evidence="3">Stage III sporulation protein AA AAA+ ATPase domain-containing protein</fullName>
    </recommendedName>
</protein>
<dbReference type="EMBL" id="DVHB01000062">
    <property type="protein sequence ID" value="HIR39446.1"/>
    <property type="molecule type" value="Genomic_DNA"/>
</dbReference>
<dbReference type="Proteomes" id="UP000824179">
    <property type="component" value="Unassembled WGS sequence"/>
</dbReference>
<dbReference type="GO" id="GO:0005524">
    <property type="term" value="F:ATP binding"/>
    <property type="evidence" value="ECO:0007669"/>
    <property type="project" value="UniProtKB-KW"/>
</dbReference>
<organism evidence="4 5">
    <name type="scientific">Candidatus Coproplasma stercoripullorum</name>
    <dbReference type="NCBI Taxonomy" id="2840751"/>
    <lineage>
        <taxon>Bacteria</taxon>
        <taxon>Bacillati</taxon>
        <taxon>Bacillota</taxon>
        <taxon>Clostridia</taxon>
        <taxon>Eubacteriales</taxon>
        <taxon>Candidatus Coproplasma</taxon>
    </lineage>
</organism>
<keyword evidence="1" id="KW-0547">Nucleotide-binding</keyword>
<evidence type="ECO:0000256" key="2">
    <source>
        <dbReference type="ARBA" id="ARBA00022840"/>
    </source>
</evidence>
<sequence>MNLSFLPPEILSAVNNVNLNYLTEIRLRRGQPVLIEYCGEYKYLNSGGASGRGSGALICMDIAGILNKAMDGCVYSYAEELKQGFITVGGGIRIGVAGEYVTEGGQVKTIARATSLNIRIPHRAEGCSDRVFKAIFKDGLNSALFYSRPGLGKTTMLRDLTSRISHEHSANILVLDTRNEIGGAGEVYNLGETVDVVKSCEKLPSLKSAIRAMRPELIVTDELYGENDAAAVKFARDCDIAVVASSHVCDRDYLRSLPFDFFIKLNGINLEPEIYDKDFNTVCNNSAYDSRGGAALGRKEKEGGGIRRTV</sequence>